<protein>
    <submittedName>
        <fullName evidence="3">PspA/IM30 family protein</fullName>
    </submittedName>
</protein>
<evidence type="ECO:0000313" key="4">
    <source>
        <dbReference type="Proteomes" id="UP000694232"/>
    </source>
</evidence>
<dbReference type="Pfam" id="PF04012">
    <property type="entry name" value="PspA_IM30"/>
    <property type="match status" value="1"/>
</dbReference>
<dbReference type="InterPro" id="IPR007157">
    <property type="entry name" value="PspA_VIPP1"/>
</dbReference>
<proteinExistence type="inferred from homology"/>
<evidence type="ECO:0000256" key="2">
    <source>
        <dbReference type="SAM" id="Coils"/>
    </source>
</evidence>
<name>A0A975YMK6_9VIBR</name>
<accession>A0A975YMK6</accession>
<comment type="similarity">
    <text evidence="1">Belongs to the PspA/Vipp/IM30 family.</text>
</comment>
<sequence>MAFSRLLTAFRGFLNDAAEAEADKHMVTEQRQNIRDAKKELDQMDLNIATTKGQRKLADNEVAELTQKIDNYESDVRNFAAQNKMDLATEIAGHIPQYRKQLEAAQGRRDILLGNETKMIAIAQDLKERVTAMEQELAQIESTAQMQKAQAATLNAVSGLDSKAKTALESMERIKQKQQQKAAQLEAAAEMADARNAPNDLDAKIALAKSEATSNAQSELERILGNP</sequence>
<dbReference type="KEGG" id="vos:KNV97_13965"/>
<feature type="coiled-coil region" evidence="2">
    <location>
        <begin position="27"/>
        <end position="82"/>
    </location>
</feature>
<keyword evidence="2" id="KW-0175">Coiled coil</keyword>
<evidence type="ECO:0000313" key="3">
    <source>
        <dbReference type="EMBL" id="QXO16591.1"/>
    </source>
</evidence>
<keyword evidence="4" id="KW-1185">Reference proteome</keyword>
<feature type="coiled-coil region" evidence="2">
    <location>
        <begin position="123"/>
        <end position="195"/>
    </location>
</feature>
<dbReference type="EMBL" id="CP076643">
    <property type="protein sequence ID" value="QXO16591.1"/>
    <property type="molecule type" value="Genomic_DNA"/>
</dbReference>
<gene>
    <name evidence="3" type="ORF">KNV97_13965</name>
</gene>
<dbReference type="AlphaFoldDB" id="A0A975YMK6"/>
<organism evidence="3 4">
    <name type="scientific">Vibrio ostreae</name>
    <dbReference type="NCBI Taxonomy" id="2841925"/>
    <lineage>
        <taxon>Bacteria</taxon>
        <taxon>Pseudomonadati</taxon>
        <taxon>Pseudomonadota</taxon>
        <taxon>Gammaproteobacteria</taxon>
        <taxon>Vibrionales</taxon>
        <taxon>Vibrionaceae</taxon>
        <taxon>Vibrio</taxon>
    </lineage>
</organism>
<dbReference type="Proteomes" id="UP000694232">
    <property type="component" value="Chromosome 1"/>
</dbReference>
<evidence type="ECO:0000256" key="1">
    <source>
        <dbReference type="ARBA" id="ARBA00043985"/>
    </source>
</evidence>
<reference evidence="3" key="1">
    <citation type="submission" date="2021-06" db="EMBL/GenBank/DDBJ databases">
        <title>Vibrio nov. sp., novel gut bacterium isolated from Yellow Sea oyster.</title>
        <authorList>
            <person name="Muhammad N."/>
            <person name="Nguyen T.H."/>
            <person name="Lee Y.-J."/>
            <person name="Ko J."/>
            <person name="Kim S.-G."/>
        </authorList>
    </citation>
    <scope>NUCLEOTIDE SEQUENCE</scope>
    <source>
        <strain evidence="3">OG9-811</strain>
    </source>
</reference>
<dbReference type="RefSeq" id="WP_136484361.1">
    <property type="nucleotide sequence ID" value="NZ_CP076643.1"/>
</dbReference>